<dbReference type="RefSeq" id="WP_079346802.1">
    <property type="nucleotide sequence ID" value="NZ_MVAB01000001.1"/>
</dbReference>
<proteinExistence type="predicted"/>
<feature type="transmembrane region" description="Helical" evidence="1">
    <location>
        <begin position="55"/>
        <end position="72"/>
    </location>
</feature>
<feature type="transmembrane region" description="Helical" evidence="1">
    <location>
        <begin position="32"/>
        <end position="49"/>
    </location>
</feature>
<keyword evidence="1" id="KW-1133">Transmembrane helix</keyword>
<dbReference type="EMBL" id="MVAB01000001">
    <property type="protein sequence ID" value="OPF87913.1"/>
    <property type="molecule type" value="Genomic_DNA"/>
</dbReference>
<reference evidence="2 3" key="1">
    <citation type="submission" date="2017-02" db="EMBL/GenBank/DDBJ databases">
        <title>Vagococcus cremeus sp. nov., isolated from the small intestine of a marten, Martes flavigula.</title>
        <authorList>
            <person name="Tak E.J."/>
            <person name="Bae J.-W."/>
        </authorList>
    </citation>
    <scope>NUCLEOTIDE SEQUENCE [LARGE SCALE GENOMIC DNA]</scope>
    <source>
        <strain evidence="2 3">D7T301</strain>
    </source>
</reference>
<evidence type="ECO:0000313" key="2">
    <source>
        <dbReference type="EMBL" id="OPF87913.1"/>
    </source>
</evidence>
<name>A0A1V4DHF4_9ENTE</name>
<evidence type="ECO:0000256" key="1">
    <source>
        <dbReference type="SAM" id="Phobius"/>
    </source>
</evidence>
<keyword evidence="1" id="KW-0472">Membrane</keyword>
<dbReference type="AlphaFoldDB" id="A0A1V4DHF4"/>
<accession>A0A1V4DHF4</accession>
<dbReference type="Proteomes" id="UP000189970">
    <property type="component" value="Unassembled WGS sequence"/>
</dbReference>
<gene>
    <name evidence="2" type="ORF">BW731_06880</name>
</gene>
<sequence>MKLYKQYRDTKSYDDDFLRWLLIRKLNLKQQLAIIFVLWMVWIIFAPNLVFWVNFFKYTIIISLITALIAFIKKRLKY</sequence>
<evidence type="ECO:0000313" key="3">
    <source>
        <dbReference type="Proteomes" id="UP000189970"/>
    </source>
</evidence>
<protein>
    <submittedName>
        <fullName evidence="2">Uncharacterized protein</fullName>
    </submittedName>
</protein>
<keyword evidence="1" id="KW-0812">Transmembrane</keyword>
<keyword evidence="3" id="KW-1185">Reference proteome</keyword>
<comment type="caution">
    <text evidence="2">The sequence shown here is derived from an EMBL/GenBank/DDBJ whole genome shotgun (WGS) entry which is preliminary data.</text>
</comment>
<organism evidence="2 3">
    <name type="scientific">Vagococcus martis</name>
    <dbReference type="NCBI Taxonomy" id="1768210"/>
    <lineage>
        <taxon>Bacteria</taxon>
        <taxon>Bacillati</taxon>
        <taxon>Bacillota</taxon>
        <taxon>Bacilli</taxon>
        <taxon>Lactobacillales</taxon>
        <taxon>Enterococcaceae</taxon>
        <taxon>Vagococcus</taxon>
    </lineage>
</organism>